<evidence type="ECO:0000313" key="5">
    <source>
        <dbReference type="Proteomes" id="UP000320496"/>
    </source>
</evidence>
<keyword evidence="2" id="KW-0119">Carbohydrate metabolism</keyword>
<dbReference type="Gene3D" id="2.130.10.10">
    <property type="entry name" value="YVTN repeat-like/Quinoprotein amine dehydrogenase"/>
    <property type="match status" value="1"/>
</dbReference>
<reference evidence="4 5" key="1">
    <citation type="submission" date="2019-02" db="EMBL/GenBank/DDBJ databases">
        <title>Deep-cultivation of Planctomycetes and their phenomic and genomic characterization uncovers novel biology.</title>
        <authorList>
            <person name="Wiegand S."/>
            <person name="Jogler M."/>
            <person name="Boedeker C."/>
            <person name="Pinto D."/>
            <person name="Vollmers J."/>
            <person name="Rivas-Marin E."/>
            <person name="Kohn T."/>
            <person name="Peeters S.H."/>
            <person name="Heuer A."/>
            <person name="Rast P."/>
            <person name="Oberbeckmann S."/>
            <person name="Bunk B."/>
            <person name="Jeske O."/>
            <person name="Meyerdierks A."/>
            <person name="Storesund J.E."/>
            <person name="Kallscheuer N."/>
            <person name="Luecker S."/>
            <person name="Lage O.M."/>
            <person name="Pohl T."/>
            <person name="Merkel B.J."/>
            <person name="Hornburger P."/>
            <person name="Mueller R.-W."/>
            <person name="Bruemmer F."/>
            <person name="Labrenz M."/>
            <person name="Spormann A.M."/>
            <person name="Op den Camp H."/>
            <person name="Overmann J."/>
            <person name="Amann R."/>
            <person name="Jetten M.S.M."/>
            <person name="Mascher T."/>
            <person name="Medema M.H."/>
            <person name="Devos D.P."/>
            <person name="Kaster A.-K."/>
            <person name="Ovreas L."/>
            <person name="Rohde M."/>
            <person name="Galperin M.Y."/>
            <person name="Jogler C."/>
        </authorList>
    </citation>
    <scope>NUCLEOTIDE SEQUENCE [LARGE SCALE GENOMIC DNA]</scope>
    <source>
        <strain evidence="4 5">Mal4</strain>
    </source>
</reference>
<gene>
    <name evidence="4" type="primary">pgl_1</name>
    <name evidence="4" type="ORF">Mal4_13550</name>
</gene>
<feature type="signal peptide" evidence="3">
    <location>
        <begin position="1"/>
        <end position="21"/>
    </location>
</feature>
<dbReference type="EMBL" id="CP036275">
    <property type="protein sequence ID" value="QDU37052.1"/>
    <property type="molecule type" value="Genomic_DNA"/>
</dbReference>
<dbReference type="KEGG" id="mri:Mal4_13550"/>
<evidence type="ECO:0000256" key="1">
    <source>
        <dbReference type="ARBA" id="ARBA00005564"/>
    </source>
</evidence>
<dbReference type="InterPro" id="IPR019405">
    <property type="entry name" value="Lactonase_7-beta_prop"/>
</dbReference>
<dbReference type="GO" id="GO:0006006">
    <property type="term" value="P:glucose metabolic process"/>
    <property type="evidence" value="ECO:0007669"/>
    <property type="project" value="UniProtKB-KW"/>
</dbReference>
<dbReference type="RefSeq" id="WP_197444165.1">
    <property type="nucleotide sequence ID" value="NZ_CP036275.1"/>
</dbReference>
<keyword evidence="4" id="KW-0378">Hydrolase</keyword>
<evidence type="ECO:0000256" key="3">
    <source>
        <dbReference type="SAM" id="SignalP"/>
    </source>
</evidence>
<dbReference type="SUPFAM" id="SSF75011">
    <property type="entry name" value="3-carboxy-cis,cis-mucoante lactonizing enzyme"/>
    <property type="match status" value="1"/>
</dbReference>
<feature type="chain" id="PRO_5022025288" evidence="3">
    <location>
        <begin position="22"/>
        <end position="358"/>
    </location>
</feature>
<dbReference type="GO" id="GO:0017057">
    <property type="term" value="F:6-phosphogluconolactonase activity"/>
    <property type="evidence" value="ECO:0007669"/>
    <property type="project" value="UniProtKB-EC"/>
</dbReference>
<dbReference type="PANTHER" id="PTHR30344:SF1">
    <property type="entry name" value="6-PHOSPHOGLUCONOLACTONASE"/>
    <property type="match status" value="1"/>
</dbReference>
<dbReference type="InterPro" id="IPR050282">
    <property type="entry name" value="Cycloisomerase_2"/>
</dbReference>
<dbReference type="Pfam" id="PF10282">
    <property type="entry name" value="Lactonase"/>
    <property type="match status" value="1"/>
</dbReference>
<keyword evidence="3" id="KW-0732">Signal</keyword>
<dbReference type="Proteomes" id="UP000320496">
    <property type="component" value="Chromosome"/>
</dbReference>
<organism evidence="4 5">
    <name type="scientific">Maioricimonas rarisocia</name>
    <dbReference type="NCBI Taxonomy" id="2528026"/>
    <lineage>
        <taxon>Bacteria</taxon>
        <taxon>Pseudomonadati</taxon>
        <taxon>Planctomycetota</taxon>
        <taxon>Planctomycetia</taxon>
        <taxon>Planctomycetales</taxon>
        <taxon>Planctomycetaceae</taxon>
        <taxon>Maioricimonas</taxon>
    </lineage>
</organism>
<protein>
    <submittedName>
        <fullName evidence="4">6-phosphogluconolactonase</fullName>
        <ecNumber evidence="4">3.1.1.31</ecNumber>
    </submittedName>
</protein>
<dbReference type="InterPro" id="IPR015943">
    <property type="entry name" value="WD40/YVTN_repeat-like_dom_sf"/>
</dbReference>
<evidence type="ECO:0000313" key="4">
    <source>
        <dbReference type="EMBL" id="QDU37052.1"/>
    </source>
</evidence>
<dbReference type="AlphaFoldDB" id="A0A517Z3I5"/>
<proteinExistence type="inferred from homology"/>
<comment type="similarity">
    <text evidence="1">Belongs to the cycloisomerase 2 family.</text>
</comment>
<keyword evidence="2" id="KW-0313">Glucose metabolism</keyword>
<sequence precursor="true">MRLILTLIAVGLVLGVLPARAADCVYVSDAKGSRILVFRQDSESGELTPAGEVATAGTPGSLCVDPERKYLFAALRSAKTIASYRIDPQSGELEHLSTTAAKEDPAYVATDRTGRWLLSAYYRAGQIAVHRLDDGGTISPEGMWTETADKAHAIVVDRSNRFLFVPHTGPEKIFQFRFDAQTGRVTPNDPPVVETEAGIGPRHIWFHPAKDVAFVSEEQGSSMGAYRFDPEAGTLSPLEGQHRHSTLPDGFSQRNSCSDIEVTPDGRYVYVGNRGHDSIAGFAFDDDGRISSLGTFATEQTPRSFNIDPSGRFLYAAGQGSGRLAAYRIDESSGALRRFATYKAGSTPWWVLVVHTEN</sequence>
<keyword evidence="5" id="KW-1185">Reference proteome</keyword>
<accession>A0A517Z3I5</accession>
<dbReference type="EC" id="3.1.1.31" evidence="4"/>
<name>A0A517Z3I5_9PLAN</name>
<evidence type="ECO:0000256" key="2">
    <source>
        <dbReference type="ARBA" id="ARBA00022526"/>
    </source>
</evidence>
<dbReference type="GO" id="GO:0005829">
    <property type="term" value="C:cytosol"/>
    <property type="evidence" value="ECO:0007669"/>
    <property type="project" value="TreeGrafter"/>
</dbReference>
<dbReference type="PANTHER" id="PTHR30344">
    <property type="entry name" value="6-PHOSPHOGLUCONOLACTONASE-RELATED"/>
    <property type="match status" value="1"/>
</dbReference>